<reference evidence="3 4" key="1">
    <citation type="submission" date="2023-06" db="EMBL/GenBank/DDBJ databases">
        <title>Azospirillum isscasensis sp.nov, a bacterium isolated from rhizosphere soil of rice.</title>
        <authorList>
            <person name="Wang H."/>
        </authorList>
    </citation>
    <scope>NUCLEOTIDE SEQUENCE [LARGE SCALE GENOMIC DNA]</scope>
    <source>
        <strain evidence="3 4">C340-1</strain>
    </source>
</reference>
<evidence type="ECO:0000256" key="2">
    <source>
        <dbReference type="SAM" id="Phobius"/>
    </source>
</evidence>
<evidence type="ECO:0000313" key="3">
    <source>
        <dbReference type="EMBL" id="MDQ2104730.1"/>
    </source>
</evidence>
<dbReference type="InterPro" id="IPR010649">
    <property type="entry name" value="NapE_TorE"/>
</dbReference>
<comment type="caution">
    <text evidence="3">The sequence shown here is derived from an EMBL/GenBank/DDBJ whole genome shotgun (WGS) entry which is preliminary data.</text>
</comment>
<proteinExistence type="predicted"/>
<accession>A0ABU0WKI5</accession>
<protein>
    <submittedName>
        <fullName evidence="3">Periplasmic nitrate reductase, NapE protein</fullName>
    </submittedName>
</protein>
<name>A0ABU0WKI5_9PROT</name>
<dbReference type="RefSeq" id="WP_306708743.1">
    <property type="nucleotide sequence ID" value="NZ_JAUJFI010000101.1"/>
</dbReference>
<evidence type="ECO:0000256" key="1">
    <source>
        <dbReference type="SAM" id="MobiDB-lite"/>
    </source>
</evidence>
<keyword evidence="2" id="KW-1133">Transmembrane helix</keyword>
<dbReference type="InterPro" id="IPR004448">
    <property type="entry name" value="Nitrate_reductase_NapE"/>
</dbReference>
<dbReference type="Pfam" id="PF06796">
    <property type="entry name" value="NapE"/>
    <property type="match status" value="1"/>
</dbReference>
<keyword evidence="2" id="KW-0472">Membrane</keyword>
<evidence type="ECO:0000313" key="4">
    <source>
        <dbReference type="Proteomes" id="UP001227317"/>
    </source>
</evidence>
<feature type="region of interest" description="Disordered" evidence="1">
    <location>
        <begin position="1"/>
        <end position="34"/>
    </location>
</feature>
<keyword evidence="2" id="KW-0812">Transmembrane</keyword>
<organism evidence="3 4">
    <name type="scientific">Azospirillum isscasi</name>
    <dbReference type="NCBI Taxonomy" id="3053926"/>
    <lineage>
        <taxon>Bacteria</taxon>
        <taxon>Pseudomonadati</taxon>
        <taxon>Pseudomonadota</taxon>
        <taxon>Alphaproteobacteria</taxon>
        <taxon>Rhodospirillales</taxon>
        <taxon>Azospirillaceae</taxon>
        <taxon>Azospirillum</taxon>
    </lineage>
</organism>
<keyword evidence="4" id="KW-1185">Reference proteome</keyword>
<feature type="transmembrane region" description="Helical" evidence="2">
    <location>
        <begin position="41"/>
        <end position="69"/>
    </location>
</feature>
<sequence>MSRLQSRDSQREPTRFPSRAAAGAALPDSARPDSGAKRREIAMFLLLAVVIWPILSIAVVGGYGFLIWMSQLIMGPPGPPPV</sequence>
<dbReference type="NCBIfam" id="TIGR02973">
    <property type="entry name" value="nitrate_rd_NapE"/>
    <property type="match status" value="1"/>
</dbReference>
<dbReference type="Proteomes" id="UP001227317">
    <property type="component" value="Unassembled WGS sequence"/>
</dbReference>
<feature type="compositionally biased region" description="Basic and acidic residues" evidence="1">
    <location>
        <begin position="1"/>
        <end position="14"/>
    </location>
</feature>
<dbReference type="EMBL" id="JAUJFI010000101">
    <property type="protein sequence ID" value="MDQ2104730.1"/>
    <property type="molecule type" value="Genomic_DNA"/>
</dbReference>
<gene>
    <name evidence="3" type="primary">napE</name>
    <name evidence="3" type="ORF">QSG27_18670</name>
</gene>